<dbReference type="EMBL" id="JAFNEN010000277">
    <property type="protein sequence ID" value="KAG8187203.1"/>
    <property type="molecule type" value="Genomic_DNA"/>
</dbReference>
<evidence type="ECO:0000313" key="2">
    <source>
        <dbReference type="Proteomes" id="UP000827092"/>
    </source>
</evidence>
<protein>
    <submittedName>
        <fullName evidence="1">Uncharacterized protein</fullName>
    </submittedName>
</protein>
<reference evidence="1 2" key="1">
    <citation type="journal article" date="2022" name="Nat. Ecol. Evol.">
        <title>A masculinizing supergene underlies an exaggerated male reproductive morph in a spider.</title>
        <authorList>
            <person name="Hendrickx F."/>
            <person name="De Corte Z."/>
            <person name="Sonet G."/>
            <person name="Van Belleghem S.M."/>
            <person name="Kostlbacher S."/>
            <person name="Vangestel C."/>
        </authorList>
    </citation>
    <scope>NUCLEOTIDE SEQUENCE [LARGE SCALE GENOMIC DNA]</scope>
    <source>
        <strain evidence="1">W744_W776</strain>
    </source>
</reference>
<name>A0AAV6UTN6_9ARAC</name>
<keyword evidence="2" id="KW-1185">Reference proteome</keyword>
<comment type="caution">
    <text evidence="1">The sequence shown here is derived from an EMBL/GenBank/DDBJ whole genome shotgun (WGS) entry which is preliminary data.</text>
</comment>
<sequence length="96" mass="10460">MSHFCTYEDSSAIARKRPCPGVDSLEQATEKIMKHFTVQWAASSSSSGHLAAGLNPLLHAHKSTTAIGVYLCTINSSTVKRMAKPEENNLRSKKAQ</sequence>
<evidence type="ECO:0000313" key="1">
    <source>
        <dbReference type="EMBL" id="KAG8187203.1"/>
    </source>
</evidence>
<organism evidence="1 2">
    <name type="scientific">Oedothorax gibbosus</name>
    <dbReference type="NCBI Taxonomy" id="931172"/>
    <lineage>
        <taxon>Eukaryota</taxon>
        <taxon>Metazoa</taxon>
        <taxon>Ecdysozoa</taxon>
        <taxon>Arthropoda</taxon>
        <taxon>Chelicerata</taxon>
        <taxon>Arachnida</taxon>
        <taxon>Araneae</taxon>
        <taxon>Araneomorphae</taxon>
        <taxon>Entelegynae</taxon>
        <taxon>Araneoidea</taxon>
        <taxon>Linyphiidae</taxon>
        <taxon>Erigoninae</taxon>
        <taxon>Oedothorax</taxon>
    </lineage>
</organism>
<gene>
    <name evidence="1" type="ORF">JTE90_020072</name>
</gene>
<dbReference type="AlphaFoldDB" id="A0AAV6UTN6"/>
<proteinExistence type="predicted"/>
<accession>A0AAV6UTN6</accession>
<dbReference type="Proteomes" id="UP000827092">
    <property type="component" value="Unassembled WGS sequence"/>
</dbReference>